<keyword evidence="10" id="KW-1185">Reference proteome</keyword>
<dbReference type="PANTHER" id="PTHR42792">
    <property type="entry name" value="FLAGELLIN"/>
    <property type="match status" value="1"/>
</dbReference>
<feature type="coiled-coil region" evidence="6">
    <location>
        <begin position="13"/>
        <end position="72"/>
    </location>
</feature>
<keyword evidence="6" id="KW-0175">Coiled coil</keyword>
<dbReference type="RefSeq" id="WP_159431147.1">
    <property type="nucleotide sequence ID" value="NZ_FOOC01000008.1"/>
</dbReference>
<dbReference type="Pfam" id="PF00669">
    <property type="entry name" value="Flagellin_N"/>
    <property type="match status" value="1"/>
</dbReference>
<evidence type="ECO:0000256" key="4">
    <source>
        <dbReference type="ARBA" id="ARBA00022525"/>
    </source>
</evidence>
<dbReference type="PANTHER" id="PTHR42792:SF1">
    <property type="entry name" value="FLAGELLAR HOOK-ASSOCIATED PROTEIN 3"/>
    <property type="match status" value="1"/>
</dbReference>
<evidence type="ECO:0000256" key="6">
    <source>
        <dbReference type="SAM" id="Coils"/>
    </source>
</evidence>
<reference evidence="9 10" key="1">
    <citation type="submission" date="2016-10" db="EMBL/GenBank/DDBJ databases">
        <authorList>
            <person name="de Groot N.N."/>
        </authorList>
    </citation>
    <scope>NUCLEOTIDE SEQUENCE [LARGE SCALE GENOMIC DNA]</scope>
    <source>
        <strain evidence="9 10">DSM 23609</strain>
    </source>
</reference>
<dbReference type="InterPro" id="IPR001029">
    <property type="entry name" value="Flagellin_N"/>
</dbReference>
<evidence type="ECO:0000256" key="5">
    <source>
        <dbReference type="ARBA" id="ARBA00023143"/>
    </source>
</evidence>
<dbReference type="GO" id="GO:0009424">
    <property type="term" value="C:bacterial-type flagellum hook"/>
    <property type="evidence" value="ECO:0007669"/>
    <property type="project" value="InterPro"/>
</dbReference>
<dbReference type="Proteomes" id="UP000199771">
    <property type="component" value="Unassembled WGS sequence"/>
</dbReference>
<protein>
    <submittedName>
        <fullName evidence="9">Flagellar hook-associated protein 3 FlgL</fullName>
    </submittedName>
</protein>
<feature type="domain" description="Flagellin N-terminal" evidence="7">
    <location>
        <begin position="14"/>
        <end position="139"/>
    </location>
</feature>
<dbReference type="GO" id="GO:0005198">
    <property type="term" value="F:structural molecule activity"/>
    <property type="evidence" value="ECO:0007669"/>
    <property type="project" value="InterPro"/>
</dbReference>
<dbReference type="InterPro" id="IPR001492">
    <property type="entry name" value="Flagellin"/>
</dbReference>
<comment type="similarity">
    <text evidence="3">Belongs to the bacterial flagellin family.</text>
</comment>
<evidence type="ECO:0000256" key="2">
    <source>
        <dbReference type="ARBA" id="ARBA00004613"/>
    </source>
</evidence>
<dbReference type="GO" id="GO:0005576">
    <property type="term" value="C:extracellular region"/>
    <property type="evidence" value="ECO:0007669"/>
    <property type="project" value="UniProtKB-SubCell"/>
</dbReference>
<keyword evidence="5" id="KW-0975">Bacterial flagellum</keyword>
<dbReference type="NCBIfam" id="TIGR02550">
    <property type="entry name" value="flagell_flgL"/>
    <property type="match status" value="1"/>
</dbReference>
<keyword evidence="9" id="KW-0966">Cell projection</keyword>
<keyword evidence="4" id="KW-0964">Secreted</keyword>
<dbReference type="OrthoDB" id="9768249at2"/>
<evidence type="ECO:0000256" key="1">
    <source>
        <dbReference type="ARBA" id="ARBA00004365"/>
    </source>
</evidence>
<evidence type="ECO:0000259" key="8">
    <source>
        <dbReference type="Pfam" id="PF00700"/>
    </source>
</evidence>
<dbReference type="InterPro" id="IPR013384">
    <property type="entry name" value="Flagell_FlgL"/>
</dbReference>
<dbReference type="AlphaFoldDB" id="A0A1I2JS37"/>
<accession>A0A1I2JS37</accession>
<dbReference type="GO" id="GO:0071973">
    <property type="term" value="P:bacterial-type flagellum-dependent cell motility"/>
    <property type="evidence" value="ECO:0007669"/>
    <property type="project" value="InterPro"/>
</dbReference>
<evidence type="ECO:0000313" key="9">
    <source>
        <dbReference type="EMBL" id="SFF55521.1"/>
    </source>
</evidence>
<dbReference type="Gene3D" id="1.20.1330.10">
    <property type="entry name" value="f41 fragment of flagellin, N-terminal domain"/>
    <property type="match status" value="1"/>
</dbReference>
<dbReference type="STRING" id="1076937.SAMN04488120_108102"/>
<evidence type="ECO:0000256" key="3">
    <source>
        <dbReference type="ARBA" id="ARBA00005709"/>
    </source>
</evidence>
<sequence>MRVSTALLHRLGVEQLQRQQQALLRTQTQLSTQQRMASAADGPADWTAAMGIDQLLAQRTQWQANARAAEHRLTLEENALAEGIDVLARVRELVIQANSATQSAQTRGMIAQELVDLRDQLMAIANRDDGQGRYLFAGSRDGASPFAWNGRSADYSGDEQVRQLPIGHDRLLAEGDAGSEVFMRLRTGNGVYAVAADDANTGVIHLRQVATYDAQLWDGGVYTLRFSGGSYEVRDASDAVIQSGAYSPGSAIRVRGVELAFAGTPADGDRFTLAPAQQQDVFALIDKLARLVAAAQDGPAARAAFQTGVQQALLELDTAEARLSSVRTGAGLRLAAAQQAQSALEADRIQAQSALSALRDVDIAEAASRLQQQLLAVQAAQAAYVRVQGLSLFDYLR</sequence>
<keyword evidence="9" id="KW-0969">Cilium</keyword>
<organism evidence="9 10">
    <name type="scientific">Fontimonas thermophila</name>
    <dbReference type="NCBI Taxonomy" id="1076937"/>
    <lineage>
        <taxon>Bacteria</taxon>
        <taxon>Pseudomonadati</taxon>
        <taxon>Pseudomonadota</taxon>
        <taxon>Gammaproteobacteria</taxon>
        <taxon>Nevskiales</taxon>
        <taxon>Nevskiaceae</taxon>
        <taxon>Fontimonas</taxon>
    </lineage>
</organism>
<proteinExistence type="inferred from homology"/>
<dbReference type="InterPro" id="IPR046358">
    <property type="entry name" value="Flagellin_C"/>
</dbReference>
<dbReference type="Pfam" id="PF00700">
    <property type="entry name" value="Flagellin_C"/>
    <property type="match status" value="1"/>
</dbReference>
<evidence type="ECO:0000259" key="7">
    <source>
        <dbReference type="Pfam" id="PF00669"/>
    </source>
</evidence>
<comment type="subcellular location">
    <subcellularLocation>
        <location evidence="1">Bacterial flagellum</location>
    </subcellularLocation>
    <subcellularLocation>
        <location evidence="2">Secreted</location>
    </subcellularLocation>
</comment>
<name>A0A1I2JS37_9GAMM</name>
<gene>
    <name evidence="9" type="ORF">SAMN04488120_108102</name>
</gene>
<evidence type="ECO:0000313" key="10">
    <source>
        <dbReference type="Proteomes" id="UP000199771"/>
    </source>
</evidence>
<keyword evidence="9" id="KW-0282">Flagellum</keyword>
<feature type="domain" description="Flagellin C-terminal" evidence="8">
    <location>
        <begin position="316"/>
        <end position="396"/>
    </location>
</feature>
<dbReference type="SUPFAM" id="SSF64518">
    <property type="entry name" value="Phase 1 flagellin"/>
    <property type="match status" value="1"/>
</dbReference>
<dbReference type="EMBL" id="FOOC01000008">
    <property type="protein sequence ID" value="SFF55521.1"/>
    <property type="molecule type" value="Genomic_DNA"/>
</dbReference>